<keyword evidence="3" id="KW-1185">Reference proteome</keyword>
<dbReference type="EMBL" id="CP009687">
    <property type="protein sequence ID" value="AKL96606.1"/>
    <property type="molecule type" value="Genomic_DNA"/>
</dbReference>
<feature type="region of interest" description="Disordered" evidence="1">
    <location>
        <begin position="1"/>
        <end position="69"/>
    </location>
</feature>
<evidence type="ECO:0000313" key="3">
    <source>
        <dbReference type="Proteomes" id="UP000035704"/>
    </source>
</evidence>
<feature type="compositionally biased region" description="Polar residues" evidence="1">
    <location>
        <begin position="42"/>
        <end position="63"/>
    </location>
</feature>
<dbReference type="AlphaFoldDB" id="A0A0D8IA33"/>
<gene>
    <name evidence="2" type="ORF">CACET_c31620</name>
</gene>
<sequence>MANDKRPAPQSKSPASKTTDAKHVTGIHKSATPPSFKAPKISNPQPMKTVQDSATSPSFSTPKPTNPKK</sequence>
<proteinExistence type="predicted"/>
<organism evidence="2 3">
    <name type="scientific">Clostridium aceticum</name>
    <dbReference type="NCBI Taxonomy" id="84022"/>
    <lineage>
        <taxon>Bacteria</taxon>
        <taxon>Bacillati</taxon>
        <taxon>Bacillota</taxon>
        <taxon>Clostridia</taxon>
        <taxon>Eubacteriales</taxon>
        <taxon>Clostridiaceae</taxon>
        <taxon>Clostridium</taxon>
    </lineage>
</organism>
<reference evidence="2 3" key="1">
    <citation type="submission" date="2014-10" db="EMBL/GenBank/DDBJ databases">
        <title>Genome sequence of Clostridium aceticum DSM 1496.</title>
        <authorList>
            <person name="Poehlein A."/>
            <person name="Schiel-Bengelsdorf B."/>
            <person name="Gottschalk G."/>
            <person name="Duerre P."/>
            <person name="Daniel R."/>
        </authorList>
    </citation>
    <scope>NUCLEOTIDE SEQUENCE [LARGE SCALE GENOMIC DNA]</scope>
    <source>
        <strain evidence="2 3">DSM 1496</strain>
    </source>
</reference>
<accession>A0A0D8IA33</accession>
<dbReference type="RefSeq" id="WP_044825861.1">
    <property type="nucleotide sequence ID" value="NZ_CP009687.1"/>
</dbReference>
<dbReference type="Proteomes" id="UP000035704">
    <property type="component" value="Chromosome"/>
</dbReference>
<dbReference type="STRING" id="84022.CACET_c31620"/>
<dbReference type="KEGG" id="cace:CACET_c31620"/>
<evidence type="ECO:0000256" key="1">
    <source>
        <dbReference type="SAM" id="MobiDB-lite"/>
    </source>
</evidence>
<protein>
    <submittedName>
        <fullName evidence="2">Uncharacterized protein</fullName>
    </submittedName>
</protein>
<evidence type="ECO:0000313" key="2">
    <source>
        <dbReference type="EMBL" id="AKL96606.1"/>
    </source>
</evidence>
<name>A0A0D8IA33_9CLOT</name>